<gene>
    <name evidence="4" type="ORF">JOC49_000760</name>
</gene>
<evidence type="ECO:0000259" key="3">
    <source>
        <dbReference type="Pfam" id="PF07261"/>
    </source>
</evidence>
<dbReference type="EMBL" id="JAFBDT010000004">
    <property type="protein sequence ID" value="MBM7561240.1"/>
    <property type="molecule type" value="Genomic_DNA"/>
</dbReference>
<dbReference type="InterPro" id="IPR034829">
    <property type="entry name" value="DnaD-like_sf"/>
</dbReference>
<evidence type="ECO:0000313" key="5">
    <source>
        <dbReference type="Proteomes" id="UP000767854"/>
    </source>
</evidence>
<proteinExistence type="inferred from homology"/>
<feature type="compositionally biased region" description="Basic residues" evidence="2">
    <location>
        <begin position="300"/>
        <end position="309"/>
    </location>
</feature>
<feature type="region of interest" description="Disordered" evidence="2">
    <location>
        <begin position="293"/>
        <end position="317"/>
    </location>
</feature>
<reference evidence="4 5" key="1">
    <citation type="submission" date="2021-01" db="EMBL/GenBank/DDBJ databases">
        <title>Genomic Encyclopedia of Type Strains, Phase IV (KMG-IV): sequencing the most valuable type-strain genomes for metagenomic binning, comparative biology and taxonomic classification.</title>
        <authorList>
            <person name="Goeker M."/>
        </authorList>
    </citation>
    <scope>NUCLEOTIDE SEQUENCE [LARGE SCALE GENOMIC DNA]</scope>
    <source>
        <strain evidence="4 5">DSM 24436</strain>
    </source>
</reference>
<dbReference type="RefSeq" id="WP_204662531.1">
    <property type="nucleotide sequence ID" value="NZ_JAFBDT010000004.1"/>
</dbReference>
<dbReference type="PANTHER" id="PTHR37293">
    <property type="entry name" value="PHAGE REPLICATION PROTEIN-RELATED"/>
    <property type="match status" value="1"/>
</dbReference>
<dbReference type="Proteomes" id="UP000767854">
    <property type="component" value="Unassembled WGS sequence"/>
</dbReference>
<sequence length="332" mass="38900">MGFYQSETTFDLGEMSVENLFITDFMPSASGTYVKVYLMGLMLSKSSTDGLRMTQKGLASLLNLPIQDVLDAWVYWEKQGIVKLIKTDPGDEPDVEFISVRELYIQSNFTSKMEKPISKPNTKRQTPYKKLYDSVEKVIGQTLSYTLYRDIGDFYDNYYPDATIITKAFEITYKERNIRDIKAVRNLLNKWLELDLKDLTAIETYIKNTNTRYSMYKDVLKTLGIPYRLANEAEMECIDRWLDDYEFSLDTILDLIKAFALKTNSLNFNFLENRFKNLYDQGIKSYSDFTKLESKDKNKPKPNTHKRNQHIVEKHRSYSEEELEALLLNKKE</sequence>
<keyword evidence="5" id="KW-1185">Reference proteome</keyword>
<name>A0ABS2MPA6_9FIRM</name>
<evidence type="ECO:0000256" key="2">
    <source>
        <dbReference type="SAM" id="MobiDB-lite"/>
    </source>
</evidence>
<dbReference type="InterPro" id="IPR006343">
    <property type="entry name" value="DnaB/C_C"/>
</dbReference>
<feature type="domain" description="DnaB/C C-terminal" evidence="3">
    <location>
        <begin position="229"/>
        <end position="288"/>
    </location>
</feature>
<dbReference type="InterPro" id="IPR017019">
    <property type="entry name" value="DNA_replication_prd_bac"/>
</dbReference>
<dbReference type="PIRSF" id="PIRSF033722">
    <property type="entry name" value="DnaD_CA_C3587_prd"/>
    <property type="match status" value="1"/>
</dbReference>
<dbReference type="Gene3D" id="1.10.10.630">
    <property type="entry name" value="DnaD domain-like"/>
    <property type="match status" value="2"/>
</dbReference>
<dbReference type="Pfam" id="PF07261">
    <property type="entry name" value="DnaB_2"/>
    <property type="match status" value="1"/>
</dbReference>
<organism evidence="4 5">
    <name type="scientific">Fusibacter tunisiensis</name>
    <dbReference type="NCBI Taxonomy" id="1008308"/>
    <lineage>
        <taxon>Bacteria</taxon>
        <taxon>Bacillati</taxon>
        <taxon>Bacillota</taxon>
        <taxon>Clostridia</taxon>
        <taxon>Eubacteriales</taxon>
        <taxon>Eubacteriales Family XII. Incertae Sedis</taxon>
        <taxon>Fusibacter</taxon>
    </lineage>
</organism>
<comment type="similarity">
    <text evidence="1">Belongs to the DnaB/DnaD family.</text>
</comment>
<dbReference type="InterPro" id="IPR053162">
    <property type="entry name" value="DnaD"/>
</dbReference>
<evidence type="ECO:0000256" key="1">
    <source>
        <dbReference type="ARBA" id="ARBA00093462"/>
    </source>
</evidence>
<dbReference type="SUPFAM" id="SSF158499">
    <property type="entry name" value="DnaD domain-like"/>
    <property type="match status" value="1"/>
</dbReference>
<evidence type="ECO:0000313" key="4">
    <source>
        <dbReference type="EMBL" id="MBM7561240.1"/>
    </source>
</evidence>
<protein>
    <recommendedName>
        <fullName evidence="3">DnaB/C C-terminal domain-containing protein</fullName>
    </recommendedName>
</protein>
<accession>A0ABS2MPA6</accession>
<comment type="caution">
    <text evidence="4">The sequence shown here is derived from an EMBL/GenBank/DDBJ whole genome shotgun (WGS) entry which is preliminary data.</text>
</comment>
<dbReference type="PANTHER" id="PTHR37293:SF5">
    <property type="entry name" value="DNA REPLICATION PROTEIN"/>
    <property type="match status" value="1"/>
</dbReference>